<proteinExistence type="predicted"/>
<dbReference type="EMBL" id="VMTR01000110">
    <property type="protein sequence ID" value="TVT94103.1"/>
    <property type="molecule type" value="Genomic_DNA"/>
</dbReference>
<dbReference type="Proteomes" id="UP000320212">
    <property type="component" value="Unassembled WGS sequence"/>
</dbReference>
<organism evidence="1 2">
    <name type="scientific">Haloferax volcanii</name>
    <name type="common">Halobacterium volcanii</name>
    <dbReference type="NCBI Taxonomy" id="2246"/>
    <lineage>
        <taxon>Archaea</taxon>
        <taxon>Methanobacteriati</taxon>
        <taxon>Methanobacteriota</taxon>
        <taxon>Stenosarchaea group</taxon>
        <taxon>Halobacteria</taxon>
        <taxon>Halobacteriales</taxon>
        <taxon>Haloferacaceae</taxon>
        <taxon>Haloferax</taxon>
    </lineage>
</organism>
<dbReference type="AlphaFoldDB" id="A0A558G8M0"/>
<evidence type="ECO:0000313" key="1">
    <source>
        <dbReference type="EMBL" id="TVT94103.1"/>
    </source>
</evidence>
<accession>A0A558G8M0</accession>
<dbReference type="RefSeq" id="WP_144859055.1">
    <property type="nucleotide sequence ID" value="NZ_CP106969.1"/>
</dbReference>
<protein>
    <submittedName>
        <fullName evidence="1">Uncharacterized protein</fullName>
    </submittedName>
</protein>
<comment type="caution">
    <text evidence="1">The sequence shown here is derived from an EMBL/GenBank/DDBJ whole genome shotgun (WGS) entry which is preliminary data.</text>
</comment>
<gene>
    <name evidence="1" type="ORF">FQA18_13755</name>
</gene>
<name>A0A558G8M0_HALVO</name>
<evidence type="ECO:0000313" key="2">
    <source>
        <dbReference type="Proteomes" id="UP000320212"/>
    </source>
</evidence>
<sequence length="223" mass="25699">MHLDRTRIRRLAERLDEEGVVNRHRRETRSEFELVYSVSIPPSMEDLDTVFKRVIQARSQPLSHEAYETLVANIDPASVLSLDSRDEAFRRLYEQKHIGQKIANEYLRIAVDVLNVNPDWRDDLHVALDTNILQALVKTGGIRIDSSEANRSVGRLVNMDPDADPNKLIGYTDLQDAFQDAAAHIDQPRIVFDELWTEHRSFIADPLLRPQSIFADLLIEEYL</sequence>
<dbReference type="GeneID" id="301161354"/>
<reference evidence="1 2" key="1">
    <citation type="submission" date="2019-07" db="EMBL/GenBank/DDBJ databases">
        <title>Draft genome sequence of Haloferax volcanii SS0101, isolated from salt farm in Samut Sakhon, Thailand.</title>
        <authorList>
            <person name="Wanthongcharoen S."/>
            <person name="Yamprayoonswat W."/>
            <person name="Ruangsuj P."/>
            <person name="Thongpramul N."/>
            <person name="Jumpathong W."/>
            <person name="Sittihan S."/>
            <person name="Kanjanavas P."/>
            <person name="Yasawong M."/>
        </authorList>
    </citation>
    <scope>NUCLEOTIDE SEQUENCE [LARGE SCALE GENOMIC DNA]</scope>
    <source>
        <strain evidence="1 2">SS0101</strain>
    </source>
</reference>